<dbReference type="EMBL" id="CP053073">
    <property type="protein sequence ID" value="QJR14280.1"/>
    <property type="molecule type" value="Genomic_DNA"/>
</dbReference>
<dbReference type="PANTHER" id="PTHR38603:SF1">
    <property type="entry name" value="CHAPERONE NAPD"/>
    <property type="match status" value="1"/>
</dbReference>
<sequence>MAEVHITSAVAFVKPERAVAIAADIVRRGLADVPQADDASGRLVVLIEKPSTGDVLDTIDAIRALNGVLAIHLVYQHVEDESVLAEDHS</sequence>
<dbReference type="AlphaFoldDB" id="A0A6M4H498"/>
<dbReference type="Gene3D" id="3.30.70.920">
    <property type="match status" value="1"/>
</dbReference>
<dbReference type="GO" id="GO:0005737">
    <property type="term" value="C:cytoplasm"/>
    <property type="evidence" value="ECO:0007669"/>
    <property type="project" value="UniProtKB-SubCell"/>
</dbReference>
<gene>
    <name evidence="4 5" type="primary">napD</name>
    <name evidence="5" type="ORF">DSM104440_01073</name>
</gene>
<dbReference type="InterPro" id="IPR005623">
    <property type="entry name" value="Chaperone_NapD_NO3_reduct"/>
</dbReference>
<dbReference type="Pfam" id="PF03927">
    <property type="entry name" value="NapD"/>
    <property type="match status" value="1"/>
</dbReference>
<accession>A0A6M4H498</accession>
<evidence type="ECO:0000313" key="5">
    <source>
        <dbReference type="EMBL" id="QJR14280.1"/>
    </source>
</evidence>
<comment type="similarity">
    <text evidence="4">Belongs to the NapD family.</text>
</comment>
<dbReference type="GO" id="GO:0005048">
    <property type="term" value="F:signal sequence binding"/>
    <property type="evidence" value="ECO:0007669"/>
    <property type="project" value="UniProtKB-UniRule"/>
</dbReference>
<dbReference type="RefSeq" id="WP_171161053.1">
    <property type="nucleotide sequence ID" value="NZ_CP053073.1"/>
</dbReference>
<protein>
    <recommendedName>
        <fullName evidence="4">Chaperone NapD</fullName>
    </recommendedName>
    <alternativeName>
        <fullName evidence="4">NapA signal peptide-binding chaperone NapD</fullName>
    </alternativeName>
</protein>
<reference evidence="5 6" key="1">
    <citation type="submission" date="2020-04" db="EMBL/GenBank/DDBJ databases">
        <title>Usitatibacter rugosus gen. nov., sp. nov. and Usitatibacter palustris sp. nov., novel members of Usitatibacteraceae fam. nov. within the order Nitrosomonadales isolated from soil.</title>
        <authorList>
            <person name="Huber K.J."/>
            <person name="Neumann-Schaal M."/>
            <person name="Geppert A."/>
            <person name="Luckner M."/>
            <person name="Wanner G."/>
            <person name="Overmann J."/>
        </authorList>
    </citation>
    <scope>NUCLEOTIDE SEQUENCE [LARGE SCALE GENOMIC DNA]</scope>
    <source>
        <strain evidence="5 6">Swamp67</strain>
    </source>
</reference>
<evidence type="ECO:0000256" key="1">
    <source>
        <dbReference type="ARBA" id="ARBA00004496"/>
    </source>
</evidence>
<evidence type="ECO:0000256" key="3">
    <source>
        <dbReference type="ARBA" id="ARBA00023186"/>
    </source>
</evidence>
<comment type="subcellular location">
    <subcellularLocation>
        <location evidence="1 4">Cytoplasm</location>
    </subcellularLocation>
</comment>
<dbReference type="Proteomes" id="UP000503096">
    <property type="component" value="Chromosome"/>
</dbReference>
<evidence type="ECO:0000313" key="6">
    <source>
        <dbReference type="Proteomes" id="UP000503096"/>
    </source>
</evidence>
<dbReference type="InParanoid" id="A0A6M4H498"/>
<comment type="function">
    <text evidence="4">Chaperone for NapA, the catalytic subunit of the periplasmic nitrate reductase. It binds directly and specifically to the twin-arginine signal peptide of NapA, preventing premature interaction with the Tat translocase and premature export.</text>
</comment>
<keyword evidence="6" id="KW-1185">Reference proteome</keyword>
<dbReference type="FunCoup" id="A0A6M4H498">
    <property type="interactions" value="67"/>
</dbReference>
<evidence type="ECO:0000256" key="2">
    <source>
        <dbReference type="ARBA" id="ARBA00022490"/>
    </source>
</evidence>
<organism evidence="5 6">
    <name type="scientific">Usitatibacter palustris</name>
    <dbReference type="NCBI Taxonomy" id="2732487"/>
    <lineage>
        <taxon>Bacteria</taxon>
        <taxon>Pseudomonadati</taxon>
        <taxon>Pseudomonadota</taxon>
        <taxon>Betaproteobacteria</taxon>
        <taxon>Nitrosomonadales</taxon>
        <taxon>Usitatibacteraceae</taxon>
        <taxon>Usitatibacter</taxon>
    </lineage>
</organism>
<comment type="subunit">
    <text evidence="4">Interacts with the cytoplasmic NapA precursor.</text>
</comment>
<keyword evidence="3 4" id="KW-0143">Chaperone</keyword>
<dbReference type="KEGG" id="upl:DSM104440_01073"/>
<keyword evidence="2 4" id="KW-0963">Cytoplasm</keyword>
<dbReference type="PANTHER" id="PTHR38603">
    <property type="entry name" value="CHAPERONE NAPD"/>
    <property type="match status" value="1"/>
</dbReference>
<evidence type="ECO:0000256" key="4">
    <source>
        <dbReference type="HAMAP-Rule" id="MF_02200"/>
    </source>
</evidence>
<dbReference type="HAMAP" id="MF_02200">
    <property type="entry name" value="NapD"/>
    <property type="match status" value="1"/>
</dbReference>
<name>A0A6M4H498_9PROT</name>
<dbReference type="GO" id="GO:0051224">
    <property type="term" value="P:negative regulation of protein transport"/>
    <property type="evidence" value="ECO:0007669"/>
    <property type="project" value="UniProtKB-UniRule"/>
</dbReference>
<proteinExistence type="inferred from homology"/>